<dbReference type="HAMAP" id="MF_00152">
    <property type="entry name" value="Nfo"/>
    <property type="match status" value="1"/>
</dbReference>
<dbReference type="SMART" id="SM00518">
    <property type="entry name" value="AP2Ec"/>
    <property type="match status" value="1"/>
</dbReference>
<dbReference type="AlphaFoldDB" id="A0A1G1YJ89"/>
<dbReference type="PROSITE" id="PS51432">
    <property type="entry name" value="AP_NUCLEASE_F2_4"/>
    <property type="match status" value="1"/>
</dbReference>
<name>A0A1G1YJ89_9BACT</name>
<keyword evidence="2 7" id="KW-0479">Metal-binding</keyword>
<feature type="binding site" evidence="7">
    <location>
        <position position="66"/>
    </location>
    <ligand>
        <name>Zn(2+)</name>
        <dbReference type="ChEBI" id="CHEBI:29105"/>
        <label>1</label>
    </ligand>
</feature>
<keyword evidence="6 7" id="KW-0234">DNA repair</keyword>
<organism evidence="9 10">
    <name type="scientific">Candidatus Buchananbacteria bacterium RIFCSPHIGHO2_02_FULL_56_16</name>
    <dbReference type="NCBI Taxonomy" id="1797542"/>
    <lineage>
        <taxon>Bacteria</taxon>
        <taxon>Candidatus Buchananiibacteriota</taxon>
    </lineage>
</organism>
<sequence length="277" mass="29516">MHFGLHVSIAGGIFNAPANAAAVGCETFQMFTRSPRGGAAPKLTADLVTQFKDGGKKHGFSTCYVHTPYYINLASSNPAIAAASVRIIREELERSSLLGVTAVMTHLGSSKDLGRAAALTQTIDGLKKVLAGYRGGAQFLIEIAAGSGNIMGDTFEEIAVILKGIKHSQVGVCLDTAHALASGYDLSTPAGVLKTFKAFDRQIGLERLALIHGNDSKTPIGSHVDRHENIGHGHIGLEGFLAIINHPKLERLDMILETPGDETWDRKNLATVKRLRG</sequence>
<keyword evidence="5 7" id="KW-0862">Zinc</keyword>
<dbReference type="CDD" id="cd00019">
    <property type="entry name" value="AP2Ec"/>
    <property type="match status" value="1"/>
</dbReference>
<accession>A0A1G1YJ89</accession>
<evidence type="ECO:0000256" key="1">
    <source>
        <dbReference type="ARBA" id="ARBA00005340"/>
    </source>
</evidence>
<evidence type="ECO:0000256" key="6">
    <source>
        <dbReference type="ARBA" id="ARBA00023204"/>
    </source>
</evidence>
<dbReference type="GO" id="GO:0008081">
    <property type="term" value="F:phosphoric diester hydrolase activity"/>
    <property type="evidence" value="ECO:0007669"/>
    <property type="project" value="TreeGrafter"/>
</dbReference>
<evidence type="ECO:0000256" key="5">
    <source>
        <dbReference type="ARBA" id="ARBA00022833"/>
    </source>
</evidence>
<dbReference type="InterPro" id="IPR001719">
    <property type="entry name" value="AP_endonuc_2"/>
</dbReference>
<evidence type="ECO:0000259" key="8">
    <source>
        <dbReference type="Pfam" id="PF01261"/>
    </source>
</evidence>
<dbReference type="InterPro" id="IPR013022">
    <property type="entry name" value="Xyl_isomerase-like_TIM-brl"/>
</dbReference>
<comment type="caution">
    <text evidence="9">The sequence shown here is derived from an EMBL/GenBank/DDBJ whole genome shotgun (WGS) entry which is preliminary data.</text>
</comment>
<feature type="binding site" evidence="7">
    <location>
        <position position="142"/>
    </location>
    <ligand>
        <name>Zn(2+)</name>
        <dbReference type="ChEBI" id="CHEBI:29105"/>
        <label>2</label>
    </ligand>
</feature>
<evidence type="ECO:0000256" key="4">
    <source>
        <dbReference type="ARBA" id="ARBA00022801"/>
    </source>
</evidence>
<dbReference type="Proteomes" id="UP000177310">
    <property type="component" value="Unassembled WGS sequence"/>
</dbReference>
<dbReference type="Gene3D" id="3.20.20.150">
    <property type="entry name" value="Divalent-metal-dependent TIM barrel enzymes"/>
    <property type="match status" value="1"/>
</dbReference>
<feature type="binding site" evidence="7">
    <location>
        <position position="225"/>
    </location>
    <ligand>
        <name>Zn(2+)</name>
        <dbReference type="ChEBI" id="CHEBI:29105"/>
        <label>3</label>
    </ligand>
</feature>
<dbReference type="FunFam" id="3.20.20.150:FF:000001">
    <property type="entry name" value="Probable endonuclease 4"/>
    <property type="match status" value="1"/>
</dbReference>
<feature type="binding site" evidence="7">
    <location>
        <position position="227"/>
    </location>
    <ligand>
        <name>Zn(2+)</name>
        <dbReference type="ChEBI" id="CHEBI:29105"/>
        <label>3</label>
    </ligand>
</feature>
<dbReference type="GO" id="GO:0008833">
    <property type="term" value="F:deoxyribonuclease IV (phage-T4-induced) activity"/>
    <property type="evidence" value="ECO:0007669"/>
    <property type="project" value="UniProtKB-UniRule"/>
</dbReference>
<feature type="binding site" evidence="7">
    <location>
        <position position="106"/>
    </location>
    <ligand>
        <name>Zn(2+)</name>
        <dbReference type="ChEBI" id="CHEBI:29105"/>
        <label>1</label>
    </ligand>
</feature>
<evidence type="ECO:0000313" key="10">
    <source>
        <dbReference type="Proteomes" id="UP000177310"/>
    </source>
</evidence>
<feature type="binding site" evidence="7">
    <location>
        <position position="175"/>
    </location>
    <ligand>
        <name>Zn(2+)</name>
        <dbReference type="ChEBI" id="CHEBI:29105"/>
        <label>2</label>
    </ligand>
</feature>
<evidence type="ECO:0000256" key="7">
    <source>
        <dbReference type="HAMAP-Rule" id="MF_00152"/>
    </source>
</evidence>
<proteinExistence type="inferred from homology"/>
<keyword evidence="7" id="KW-0255">Endonuclease</keyword>
<comment type="similarity">
    <text evidence="1 7">Belongs to the AP endonuclease 2 family.</text>
</comment>
<feature type="domain" description="Xylose isomerase-like TIM barrel" evidence="8">
    <location>
        <begin position="18"/>
        <end position="268"/>
    </location>
</feature>
<feature type="binding site" evidence="7">
    <location>
        <position position="142"/>
    </location>
    <ligand>
        <name>Zn(2+)</name>
        <dbReference type="ChEBI" id="CHEBI:29105"/>
        <label>1</label>
    </ligand>
</feature>
<reference evidence="9 10" key="1">
    <citation type="journal article" date="2016" name="Nat. Commun.">
        <title>Thousands of microbial genomes shed light on interconnected biogeochemical processes in an aquifer system.</title>
        <authorList>
            <person name="Anantharaman K."/>
            <person name="Brown C.T."/>
            <person name="Hug L.A."/>
            <person name="Sharon I."/>
            <person name="Castelle C.J."/>
            <person name="Probst A.J."/>
            <person name="Thomas B.C."/>
            <person name="Singh A."/>
            <person name="Wilkins M.J."/>
            <person name="Karaoz U."/>
            <person name="Brodie E.L."/>
            <person name="Williams K.H."/>
            <person name="Hubbard S.S."/>
            <person name="Banfield J.F."/>
        </authorList>
    </citation>
    <scope>NUCLEOTIDE SEQUENCE [LARGE SCALE GENOMIC DNA]</scope>
</reference>
<dbReference type="EMBL" id="MHIL01000004">
    <property type="protein sequence ID" value="OGY52412.1"/>
    <property type="molecule type" value="Genomic_DNA"/>
</dbReference>
<comment type="cofactor">
    <cofactor evidence="7">
        <name>Zn(2+)</name>
        <dbReference type="ChEBI" id="CHEBI:29105"/>
    </cofactor>
    <text evidence="7">Binds 3 Zn(2+) ions.</text>
</comment>
<dbReference type="PROSITE" id="PS00731">
    <property type="entry name" value="AP_NUCLEASE_F2_3"/>
    <property type="match status" value="1"/>
</dbReference>
<feature type="binding site" evidence="7">
    <location>
        <position position="212"/>
    </location>
    <ligand>
        <name>Zn(2+)</name>
        <dbReference type="ChEBI" id="CHEBI:29105"/>
        <label>2</label>
    </ligand>
</feature>
<dbReference type="GO" id="GO:0003677">
    <property type="term" value="F:DNA binding"/>
    <property type="evidence" value="ECO:0007669"/>
    <property type="project" value="InterPro"/>
</dbReference>
<gene>
    <name evidence="7" type="primary">nfo</name>
    <name evidence="9" type="ORF">A3J59_00700</name>
</gene>
<keyword evidence="3 7" id="KW-0227">DNA damage</keyword>
<comment type="catalytic activity">
    <reaction evidence="7">
        <text>Endonucleolytic cleavage to 5'-phosphooligonucleotide end-products.</text>
        <dbReference type="EC" id="3.1.21.2"/>
    </reaction>
</comment>
<dbReference type="PANTHER" id="PTHR21445:SF0">
    <property type="entry name" value="APURINIC-APYRIMIDINIC ENDONUCLEASE"/>
    <property type="match status" value="1"/>
</dbReference>
<comment type="function">
    <text evidence="7">Endonuclease IV plays a role in DNA repair. It cleaves phosphodiester bonds at apurinic or apyrimidinic (AP) sites, generating a 3'-hydroxyl group and a 5'-terminal sugar phosphate.</text>
</comment>
<evidence type="ECO:0000256" key="2">
    <source>
        <dbReference type="ARBA" id="ARBA00022723"/>
    </source>
</evidence>
<dbReference type="Pfam" id="PF01261">
    <property type="entry name" value="AP_endonuc_2"/>
    <property type="match status" value="1"/>
</dbReference>
<dbReference type="GO" id="GO:0003906">
    <property type="term" value="F:DNA-(apurinic or apyrimidinic site) endonuclease activity"/>
    <property type="evidence" value="ECO:0007669"/>
    <property type="project" value="TreeGrafter"/>
</dbReference>
<keyword evidence="7" id="KW-0540">Nuclease</keyword>
<dbReference type="GO" id="GO:0006284">
    <property type="term" value="P:base-excision repair"/>
    <property type="evidence" value="ECO:0007669"/>
    <property type="project" value="TreeGrafter"/>
</dbReference>
<dbReference type="PANTHER" id="PTHR21445">
    <property type="entry name" value="ENDONUCLEASE IV ENDODEOXYRIBONUCLEASE IV"/>
    <property type="match status" value="1"/>
</dbReference>
<dbReference type="NCBIfam" id="TIGR00587">
    <property type="entry name" value="nfo"/>
    <property type="match status" value="1"/>
</dbReference>
<keyword evidence="4 7" id="KW-0378">Hydrolase</keyword>
<dbReference type="STRING" id="1797542.A3J59_00700"/>
<feature type="binding site" evidence="7">
    <location>
        <position position="178"/>
    </location>
    <ligand>
        <name>Zn(2+)</name>
        <dbReference type="ChEBI" id="CHEBI:29105"/>
        <label>3</label>
    </ligand>
</feature>
<dbReference type="GO" id="GO:0008270">
    <property type="term" value="F:zinc ion binding"/>
    <property type="evidence" value="ECO:0007669"/>
    <property type="project" value="UniProtKB-UniRule"/>
</dbReference>
<dbReference type="SUPFAM" id="SSF51658">
    <property type="entry name" value="Xylose isomerase-like"/>
    <property type="match status" value="1"/>
</dbReference>
<dbReference type="InterPro" id="IPR036237">
    <property type="entry name" value="Xyl_isomerase-like_sf"/>
</dbReference>
<protein>
    <recommendedName>
        <fullName evidence="7">Probable endonuclease 4</fullName>
        <ecNumber evidence="7">3.1.21.2</ecNumber>
    </recommendedName>
    <alternativeName>
        <fullName evidence="7">Endodeoxyribonuclease IV</fullName>
    </alternativeName>
    <alternativeName>
        <fullName evidence="7">Endonuclease IV</fullName>
    </alternativeName>
</protein>
<dbReference type="EC" id="3.1.21.2" evidence="7"/>
<feature type="binding site" evidence="7">
    <location>
        <position position="257"/>
    </location>
    <ligand>
        <name>Zn(2+)</name>
        <dbReference type="ChEBI" id="CHEBI:29105"/>
        <label>2</label>
    </ligand>
</feature>
<evidence type="ECO:0000256" key="3">
    <source>
        <dbReference type="ARBA" id="ARBA00022763"/>
    </source>
</evidence>
<evidence type="ECO:0000313" key="9">
    <source>
        <dbReference type="EMBL" id="OGY52412.1"/>
    </source>
</evidence>
<dbReference type="InterPro" id="IPR018246">
    <property type="entry name" value="AP_endonuc_F2_Zn_BS"/>
</dbReference>